<dbReference type="VEuPathDB" id="FungiDB:BO80DRAFT_66223"/>
<feature type="region of interest" description="Disordered" evidence="5">
    <location>
        <begin position="141"/>
        <end position="167"/>
    </location>
</feature>
<feature type="region of interest" description="Disordered" evidence="5">
    <location>
        <begin position="1"/>
        <end position="31"/>
    </location>
</feature>
<dbReference type="InterPro" id="IPR053187">
    <property type="entry name" value="Notoamide_regulator"/>
</dbReference>
<feature type="domain" description="Zn(2)-C6 fungal-type" evidence="6">
    <location>
        <begin position="36"/>
        <end position="68"/>
    </location>
</feature>
<proteinExistence type="predicted"/>
<dbReference type="STRING" id="1448316.A0A395H0I3"/>
<dbReference type="PROSITE" id="PS00463">
    <property type="entry name" value="ZN2_CY6_FUNGAL_1"/>
    <property type="match status" value="1"/>
</dbReference>
<keyword evidence="2" id="KW-0238">DNA-binding</keyword>
<dbReference type="AlphaFoldDB" id="A0A395H0I3"/>
<dbReference type="Gene3D" id="4.10.240.10">
    <property type="entry name" value="Zn(2)-C6 fungal-type DNA-binding domain"/>
    <property type="match status" value="1"/>
</dbReference>
<dbReference type="PANTHER" id="PTHR47256">
    <property type="entry name" value="ZN(II)2CYS6 TRANSCRIPTION FACTOR (EUROFUNG)-RELATED"/>
    <property type="match status" value="1"/>
</dbReference>
<keyword evidence="3" id="KW-0804">Transcription</keyword>
<evidence type="ECO:0000256" key="5">
    <source>
        <dbReference type="SAM" id="MobiDB-lite"/>
    </source>
</evidence>
<dbReference type="Proteomes" id="UP000249402">
    <property type="component" value="Unassembled WGS sequence"/>
</dbReference>
<dbReference type="RefSeq" id="XP_025575669.1">
    <property type="nucleotide sequence ID" value="XM_025724686.1"/>
</dbReference>
<dbReference type="InterPro" id="IPR036864">
    <property type="entry name" value="Zn2-C6_fun-type_DNA-bd_sf"/>
</dbReference>
<evidence type="ECO:0000256" key="2">
    <source>
        <dbReference type="ARBA" id="ARBA00023125"/>
    </source>
</evidence>
<gene>
    <name evidence="7" type="ORF">BO80DRAFT_66223</name>
</gene>
<protein>
    <recommendedName>
        <fullName evidence="6">Zn(2)-C6 fungal-type domain-containing protein</fullName>
    </recommendedName>
</protein>
<dbReference type="Pfam" id="PF00172">
    <property type="entry name" value="Zn_clus"/>
    <property type="match status" value="1"/>
</dbReference>
<keyword evidence="4" id="KW-0539">Nucleus</keyword>
<dbReference type="SUPFAM" id="SSF57701">
    <property type="entry name" value="Zn2/Cys6 DNA-binding domain"/>
    <property type="match status" value="1"/>
</dbReference>
<evidence type="ECO:0000256" key="3">
    <source>
        <dbReference type="ARBA" id="ARBA00023163"/>
    </source>
</evidence>
<dbReference type="CDD" id="cd00067">
    <property type="entry name" value="GAL4"/>
    <property type="match status" value="1"/>
</dbReference>
<dbReference type="OrthoDB" id="4356994at2759"/>
<organism evidence="7 8">
    <name type="scientific">Aspergillus ibericus CBS 121593</name>
    <dbReference type="NCBI Taxonomy" id="1448316"/>
    <lineage>
        <taxon>Eukaryota</taxon>
        <taxon>Fungi</taxon>
        <taxon>Dikarya</taxon>
        <taxon>Ascomycota</taxon>
        <taxon>Pezizomycotina</taxon>
        <taxon>Eurotiomycetes</taxon>
        <taxon>Eurotiomycetidae</taxon>
        <taxon>Eurotiales</taxon>
        <taxon>Aspergillaceae</taxon>
        <taxon>Aspergillus</taxon>
        <taxon>Aspergillus subgen. Circumdati</taxon>
    </lineage>
</organism>
<dbReference type="PANTHER" id="PTHR47256:SF1">
    <property type="entry name" value="ZN(II)2CYS6 TRANSCRIPTION FACTOR (EUROFUNG)"/>
    <property type="match status" value="1"/>
</dbReference>
<keyword evidence="8" id="KW-1185">Reference proteome</keyword>
<name>A0A395H0I3_9EURO</name>
<dbReference type="InterPro" id="IPR001138">
    <property type="entry name" value="Zn2Cys6_DnaBD"/>
</dbReference>
<dbReference type="GO" id="GO:0009893">
    <property type="term" value="P:positive regulation of metabolic process"/>
    <property type="evidence" value="ECO:0007669"/>
    <property type="project" value="UniProtKB-ARBA"/>
</dbReference>
<reference evidence="7 8" key="1">
    <citation type="submission" date="2018-02" db="EMBL/GenBank/DDBJ databases">
        <title>The genomes of Aspergillus section Nigri reveals drivers in fungal speciation.</title>
        <authorList>
            <consortium name="DOE Joint Genome Institute"/>
            <person name="Vesth T.C."/>
            <person name="Nybo J."/>
            <person name="Theobald S."/>
            <person name="Brandl J."/>
            <person name="Frisvad J.C."/>
            <person name="Nielsen K.F."/>
            <person name="Lyhne E.K."/>
            <person name="Kogle M.E."/>
            <person name="Kuo A."/>
            <person name="Riley R."/>
            <person name="Clum A."/>
            <person name="Nolan M."/>
            <person name="Lipzen A."/>
            <person name="Salamov A."/>
            <person name="Henrissat B."/>
            <person name="Wiebenga A."/>
            <person name="De vries R.P."/>
            <person name="Grigoriev I.V."/>
            <person name="Mortensen U.H."/>
            <person name="Andersen M.R."/>
            <person name="Baker S.E."/>
        </authorList>
    </citation>
    <scope>NUCLEOTIDE SEQUENCE [LARGE SCALE GENOMIC DNA]</scope>
    <source>
        <strain evidence="7 8">CBS 121593</strain>
    </source>
</reference>
<evidence type="ECO:0000313" key="8">
    <source>
        <dbReference type="Proteomes" id="UP000249402"/>
    </source>
</evidence>
<dbReference type="SMART" id="SM00066">
    <property type="entry name" value="GAL4"/>
    <property type="match status" value="1"/>
</dbReference>
<dbReference type="GO" id="GO:0008270">
    <property type="term" value="F:zinc ion binding"/>
    <property type="evidence" value="ECO:0007669"/>
    <property type="project" value="InterPro"/>
</dbReference>
<feature type="compositionally biased region" description="Low complexity" evidence="5">
    <location>
        <begin position="151"/>
        <end position="167"/>
    </location>
</feature>
<evidence type="ECO:0000313" key="7">
    <source>
        <dbReference type="EMBL" id="RAL01342.1"/>
    </source>
</evidence>
<sequence>MGSAKPFRPIAPRRIPEPPVPAAAPEEGKIKRASTACGECKRRRTKCSADTTGTPCAECALHGRECVIDEFADKRRKVAAKRTLEDLRFYRGFLELLLEAIRIGDDAFVERLVNVIRAGASYDEIQALLAKFAPSDEMNMPDGVDFGVTDSNNNSPPTSSKPDGMTR</sequence>
<dbReference type="GeneID" id="37229551"/>
<dbReference type="GO" id="GO:0000981">
    <property type="term" value="F:DNA-binding transcription factor activity, RNA polymerase II-specific"/>
    <property type="evidence" value="ECO:0007669"/>
    <property type="project" value="InterPro"/>
</dbReference>
<dbReference type="EMBL" id="KZ824436">
    <property type="protein sequence ID" value="RAL01342.1"/>
    <property type="molecule type" value="Genomic_DNA"/>
</dbReference>
<dbReference type="GO" id="GO:0003677">
    <property type="term" value="F:DNA binding"/>
    <property type="evidence" value="ECO:0007669"/>
    <property type="project" value="UniProtKB-KW"/>
</dbReference>
<keyword evidence="1" id="KW-0805">Transcription regulation</keyword>
<evidence type="ECO:0000259" key="6">
    <source>
        <dbReference type="PROSITE" id="PS50048"/>
    </source>
</evidence>
<evidence type="ECO:0000256" key="4">
    <source>
        <dbReference type="ARBA" id="ARBA00023242"/>
    </source>
</evidence>
<accession>A0A395H0I3</accession>
<dbReference type="PROSITE" id="PS50048">
    <property type="entry name" value="ZN2_CY6_FUNGAL_2"/>
    <property type="match status" value="1"/>
</dbReference>
<evidence type="ECO:0000256" key="1">
    <source>
        <dbReference type="ARBA" id="ARBA00023015"/>
    </source>
</evidence>